<dbReference type="EMBL" id="ACGS02000055">
    <property type="protein sequence ID" value="EFZ33655.1"/>
    <property type="molecule type" value="Genomic_DNA"/>
</dbReference>
<dbReference type="InterPro" id="IPR016162">
    <property type="entry name" value="Ald_DH_N"/>
</dbReference>
<dbReference type="InterPro" id="IPR000965">
    <property type="entry name" value="GPR_dom"/>
</dbReference>
<dbReference type="HOGENOM" id="CLU_030231_0_0_9"/>
<reference evidence="9 10" key="1">
    <citation type="submission" date="2011-01" db="EMBL/GenBank/DDBJ databases">
        <authorList>
            <person name="Muzny D."/>
            <person name="Qin X."/>
            <person name="Buhay C."/>
            <person name="Dugan-Rocha S."/>
            <person name="Ding Y."/>
            <person name="Chen G."/>
            <person name="Hawes A."/>
            <person name="Holder M."/>
            <person name="Jhangiani S."/>
            <person name="Johnson A."/>
            <person name="Khan Z."/>
            <person name="Li Z."/>
            <person name="Liu W."/>
            <person name="Liu X."/>
            <person name="Perez L."/>
            <person name="Shen H."/>
            <person name="Wang Q."/>
            <person name="Watt J."/>
            <person name="Xi L."/>
            <person name="Xin Y."/>
            <person name="Zhou J."/>
            <person name="Deng J."/>
            <person name="Jiang H."/>
            <person name="Liu Y."/>
            <person name="Qu J."/>
            <person name="Song X.-Z."/>
            <person name="Zhang L."/>
            <person name="Villasana D."/>
            <person name="Johnson A."/>
            <person name="Liu J."/>
            <person name="Liyanage D."/>
            <person name="Lorensuhewa L."/>
            <person name="Robinson T."/>
            <person name="Song A."/>
            <person name="Song B.-B."/>
            <person name="Dinh H."/>
            <person name="Thornton R."/>
            <person name="Coyle M."/>
            <person name="Francisco L."/>
            <person name="Jackson L."/>
            <person name="Javaid M."/>
            <person name="Korchina V."/>
            <person name="Kovar C."/>
            <person name="Mata R."/>
            <person name="Mathew T."/>
            <person name="Ngo R."/>
            <person name="Nguyen L."/>
            <person name="Nguyen N."/>
            <person name="Okwuonu G."/>
            <person name="Ongeri F."/>
            <person name="Pham C."/>
            <person name="Simmons D."/>
            <person name="Wilczek-Boney K."/>
            <person name="Hale W."/>
            <person name="Jakkamsetti A."/>
            <person name="Pham P."/>
            <person name="Ruth R."/>
            <person name="San Lucas F."/>
            <person name="Warren J."/>
            <person name="Zhang J."/>
            <person name="Zhao Z."/>
            <person name="Zhou C."/>
            <person name="Zhu D."/>
            <person name="Lee S."/>
            <person name="Bess C."/>
            <person name="Blankenburg K."/>
            <person name="Forbes L."/>
            <person name="Fu Q."/>
            <person name="Gubbala S."/>
            <person name="Hirani K."/>
            <person name="Jayaseelan J.C."/>
            <person name="Lara F."/>
            <person name="Munidasa M."/>
            <person name="Palculict T."/>
            <person name="Patil S."/>
            <person name="Pu L.-L."/>
            <person name="Saada N."/>
            <person name="Tang L."/>
            <person name="Weissenberger G."/>
            <person name="Zhu Y."/>
            <person name="Hemphill L."/>
            <person name="Shang Y."/>
            <person name="Youmans B."/>
            <person name="Ayvaz T."/>
            <person name="Ross M."/>
            <person name="Santibanez J."/>
            <person name="Aqrawi P."/>
            <person name="Gross S."/>
            <person name="Joshi V."/>
            <person name="Fowler G."/>
            <person name="Nazareth L."/>
            <person name="Reid J."/>
            <person name="Worley K."/>
            <person name="Petrosino J."/>
            <person name="Highlander S."/>
            <person name="Gibbs R."/>
        </authorList>
    </citation>
    <scope>NUCLEOTIDE SEQUENCE [LARGE SCALE GENOMIC DNA]</scope>
    <source>
        <strain evidence="9 10">ATCC 25644</strain>
    </source>
</reference>
<name>E7FTH9_9LACO</name>
<keyword evidence="4 7" id="KW-0521">NADP</keyword>
<dbReference type="PROSITE" id="PS01223">
    <property type="entry name" value="PROA"/>
    <property type="match status" value="1"/>
</dbReference>
<dbReference type="Gene3D" id="3.40.309.10">
    <property type="entry name" value="Aldehyde Dehydrogenase, Chain A, domain 2"/>
    <property type="match status" value="1"/>
</dbReference>
<dbReference type="HAMAP" id="MF_00412">
    <property type="entry name" value="ProA"/>
    <property type="match status" value="1"/>
</dbReference>
<keyword evidence="3 7" id="KW-0641">Proline biosynthesis</keyword>
<feature type="domain" description="Aldehyde dehydrogenase" evidence="8">
    <location>
        <begin position="22"/>
        <end position="300"/>
    </location>
</feature>
<dbReference type="AlphaFoldDB" id="E7FTH9"/>
<dbReference type="GO" id="GO:0005737">
    <property type="term" value="C:cytoplasm"/>
    <property type="evidence" value="ECO:0007669"/>
    <property type="project" value="UniProtKB-SubCell"/>
</dbReference>
<dbReference type="InterPro" id="IPR015590">
    <property type="entry name" value="Aldehyde_DH_dom"/>
</dbReference>
<dbReference type="InterPro" id="IPR012134">
    <property type="entry name" value="Glu-5-SA_DH"/>
</dbReference>
<dbReference type="NCBIfam" id="NF001221">
    <property type="entry name" value="PRK00197.1"/>
    <property type="match status" value="1"/>
</dbReference>
<evidence type="ECO:0000313" key="10">
    <source>
        <dbReference type="Proteomes" id="UP000004099"/>
    </source>
</evidence>
<comment type="function">
    <text evidence="7">Catalyzes the NADPH-dependent reduction of L-glutamate 5-phosphate into L-glutamate 5-semialdehyde and phosphate. The product spontaneously undergoes cyclization to form 1-pyrroline-5-carboxylate.</text>
</comment>
<evidence type="ECO:0000256" key="6">
    <source>
        <dbReference type="ARBA" id="ARBA00049024"/>
    </source>
</evidence>
<dbReference type="Proteomes" id="UP000004099">
    <property type="component" value="Unassembled WGS sequence"/>
</dbReference>
<keyword evidence="7" id="KW-0963">Cytoplasm</keyword>
<proteinExistence type="inferred from homology"/>
<comment type="similarity">
    <text evidence="7">Belongs to the gamma-glutamyl phosphate reductase family.</text>
</comment>
<evidence type="ECO:0000313" key="9">
    <source>
        <dbReference type="EMBL" id="EFZ33655.1"/>
    </source>
</evidence>
<dbReference type="Pfam" id="PF00171">
    <property type="entry name" value="Aldedh"/>
    <property type="match status" value="1"/>
</dbReference>
<comment type="catalytic activity">
    <reaction evidence="6 7">
        <text>L-glutamate 5-semialdehyde + phosphate + NADP(+) = L-glutamyl 5-phosphate + NADPH + H(+)</text>
        <dbReference type="Rhea" id="RHEA:19541"/>
        <dbReference type="ChEBI" id="CHEBI:15378"/>
        <dbReference type="ChEBI" id="CHEBI:43474"/>
        <dbReference type="ChEBI" id="CHEBI:57783"/>
        <dbReference type="ChEBI" id="CHEBI:58066"/>
        <dbReference type="ChEBI" id="CHEBI:58274"/>
        <dbReference type="ChEBI" id="CHEBI:58349"/>
        <dbReference type="EC" id="1.2.1.41"/>
    </reaction>
</comment>
<keyword evidence="5 7" id="KW-0560">Oxidoreductase</keyword>
<evidence type="ECO:0000256" key="5">
    <source>
        <dbReference type="ARBA" id="ARBA00023002"/>
    </source>
</evidence>
<dbReference type="InterPro" id="IPR016163">
    <property type="entry name" value="Ald_DH_C"/>
</dbReference>
<dbReference type="PANTHER" id="PTHR11063">
    <property type="entry name" value="GLUTAMATE SEMIALDEHYDE DEHYDROGENASE"/>
    <property type="match status" value="1"/>
</dbReference>
<protein>
    <recommendedName>
        <fullName evidence="7">Gamma-glutamyl phosphate reductase</fullName>
        <shortName evidence="7">GPR</shortName>
        <ecNumber evidence="7">1.2.1.41</ecNumber>
    </recommendedName>
    <alternativeName>
        <fullName evidence="7">Glutamate-5-semialdehyde dehydrogenase</fullName>
    </alternativeName>
    <alternativeName>
        <fullName evidence="7">Glutamyl-gamma-semialdehyde dehydrogenase</fullName>
        <shortName evidence="7">GSA dehydrogenase</shortName>
    </alternativeName>
</protein>
<dbReference type="GO" id="GO:0050661">
    <property type="term" value="F:NADP binding"/>
    <property type="evidence" value="ECO:0007669"/>
    <property type="project" value="InterPro"/>
</dbReference>
<comment type="subcellular location">
    <subcellularLocation>
        <location evidence="7">Cytoplasm</location>
    </subcellularLocation>
</comment>
<evidence type="ECO:0000256" key="2">
    <source>
        <dbReference type="ARBA" id="ARBA00022605"/>
    </source>
</evidence>
<gene>
    <name evidence="7 9" type="primary">proA</name>
    <name evidence="9" type="ORF">HMPREF0542_12207</name>
</gene>
<keyword evidence="2 7" id="KW-0028">Amino-acid biosynthesis</keyword>
<dbReference type="NCBIfam" id="TIGR00407">
    <property type="entry name" value="proA"/>
    <property type="match status" value="1"/>
</dbReference>
<evidence type="ECO:0000256" key="1">
    <source>
        <dbReference type="ARBA" id="ARBA00004985"/>
    </source>
</evidence>
<dbReference type="SUPFAM" id="SSF53720">
    <property type="entry name" value="ALDH-like"/>
    <property type="match status" value="1"/>
</dbReference>
<dbReference type="PANTHER" id="PTHR11063:SF8">
    <property type="entry name" value="DELTA-1-PYRROLINE-5-CARBOXYLATE SYNTHASE"/>
    <property type="match status" value="1"/>
</dbReference>
<organism evidence="9 10">
    <name type="scientific">Ligilactobacillus ruminis ATCC 25644</name>
    <dbReference type="NCBI Taxonomy" id="525362"/>
    <lineage>
        <taxon>Bacteria</taxon>
        <taxon>Bacillati</taxon>
        <taxon>Bacillota</taxon>
        <taxon>Bacilli</taxon>
        <taxon>Lactobacillales</taxon>
        <taxon>Lactobacillaceae</taxon>
        <taxon>Ligilactobacillus</taxon>
    </lineage>
</organism>
<dbReference type="InterPro" id="IPR020593">
    <property type="entry name" value="G-glutamylP_reductase_CS"/>
</dbReference>
<dbReference type="FunFam" id="3.40.309.10:FF:000006">
    <property type="entry name" value="Gamma-glutamyl phosphate reductase"/>
    <property type="match status" value="1"/>
</dbReference>
<dbReference type="CDD" id="cd07079">
    <property type="entry name" value="ALDH_F18-19_ProA-GPR"/>
    <property type="match status" value="1"/>
</dbReference>
<dbReference type="GO" id="GO:0055129">
    <property type="term" value="P:L-proline biosynthetic process"/>
    <property type="evidence" value="ECO:0007669"/>
    <property type="project" value="UniProtKB-UniRule"/>
</dbReference>
<comment type="pathway">
    <text evidence="1 7">Amino-acid biosynthesis; L-proline biosynthesis; L-glutamate 5-semialdehyde from L-glutamate: step 2/2.</text>
</comment>
<dbReference type="GO" id="GO:0004350">
    <property type="term" value="F:glutamate-5-semialdehyde dehydrogenase activity"/>
    <property type="evidence" value="ECO:0007669"/>
    <property type="project" value="UniProtKB-UniRule"/>
</dbReference>
<accession>E7FTH9</accession>
<sequence>MIRSELFLGKNEVKIMVISLEEMGKKARQSAFELAQTPTSLKNAVLNKMADALIEKEEEILTQNRLDLEKASEMPQNFTDRLTLDHDRILGMAEGLRQVASLPDPIGNEDAAWVNHAGLQIAKRRIPLGVVGMIYEARPNVTVDAAGLCFKSGNAVILRGGKEALRTNVKLCEILRSVVASSGLDENAVQIIQETSHEIANQFMQLTDYLDVLIPRGSARLIKAVVNNAKVPVIETGAGNCHLYVDKDAEFDMAEKIVVNAKCQRPSVCNAAEKLLIHEDVAEKFLPRVAQALEERHVELRGDERTCAILGSRCRPATVEDWDTEYNDYILTIGIVDSLDEAILHINQHSTHHSESIITENYRASQRFLNEIDSACVYVNASTRFTDGFEFGFGAEIGIATQKLHARGPMGLNELTTIKYVIRGDGQIRE</sequence>
<evidence type="ECO:0000259" key="8">
    <source>
        <dbReference type="Pfam" id="PF00171"/>
    </source>
</evidence>
<dbReference type="EC" id="1.2.1.41" evidence="7"/>
<evidence type="ECO:0000256" key="4">
    <source>
        <dbReference type="ARBA" id="ARBA00022857"/>
    </source>
</evidence>
<dbReference type="PIRSF" id="PIRSF000151">
    <property type="entry name" value="GPR"/>
    <property type="match status" value="1"/>
</dbReference>
<dbReference type="UniPathway" id="UPA00098">
    <property type="reaction ID" value="UER00360"/>
</dbReference>
<evidence type="ECO:0000256" key="7">
    <source>
        <dbReference type="HAMAP-Rule" id="MF_00412"/>
    </source>
</evidence>
<comment type="caution">
    <text evidence="9">The sequence shown here is derived from an EMBL/GenBank/DDBJ whole genome shotgun (WGS) entry which is preliminary data.</text>
</comment>
<dbReference type="InterPro" id="IPR016161">
    <property type="entry name" value="Ald_DH/histidinol_DH"/>
</dbReference>
<evidence type="ECO:0000256" key="3">
    <source>
        <dbReference type="ARBA" id="ARBA00022650"/>
    </source>
</evidence>
<dbReference type="Gene3D" id="3.40.605.10">
    <property type="entry name" value="Aldehyde Dehydrogenase, Chain A, domain 1"/>
    <property type="match status" value="1"/>
</dbReference>